<reference evidence="2 3" key="1">
    <citation type="submission" date="2024-06" db="EMBL/GenBank/DDBJ databases">
        <title>Chitinophaga defluvii sp. nov., isolated from municipal sewage.</title>
        <authorList>
            <person name="Zhang L."/>
        </authorList>
    </citation>
    <scope>NUCLEOTIDE SEQUENCE [LARGE SCALE GENOMIC DNA]</scope>
    <source>
        <strain evidence="2 3">H8</strain>
    </source>
</reference>
<sequence length="134" mass="14145">MSNPVFTGNEGHFIPVQEAAKHTKSYRLKKAAQKDAGPHAFAHFFGANVIQRLLKQPGCVGIRIYHATNEKGHRDLVIVGVTADGEDILQLTDSPDTKGGMMLPASPTSGGAAATGGNPCPNYCPKQSPLPTLP</sequence>
<dbReference type="RefSeq" id="WP_354659851.1">
    <property type="nucleotide sequence ID" value="NZ_JBEXAC010000001.1"/>
</dbReference>
<accession>A0ABV2T2G2</accession>
<evidence type="ECO:0000313" key="2">
    <source>
        <dbReference type="EMBL" id="MET6997212.1"/>
    </source>
</evidence>
<evidence type="ECO:0000256" key="1">
    <source>
        <dbReference type="SAM" id="MobiDB-lite"/>
    </source>
</evidence>
<name>A0ABV2T2G2_9BACT</name>
<dbReference type="EMBL" id="JBEXAC010000001">
    <property type="protein sequence ID" value="MET6997212.1"/>
    <property type="molecule type" value="Genomic_DNA"/>
</dbReference>
<proteinExistence type="predicted"/>
<gene>
    <name evidence="2" type="ORF">ABR189_07515</name>
</gene>
<feature type="region of interest" description="Disordered" evidence="1">
    <location>
        <begin position="92"/>
        <end position="134"/>
    </location>
</feature>
<evidence type="ECO:0000313" key="3">
    <source>
        <dbReference type="Proteomes" id="UP001549749"/>
    </source>
</evidence>
<keyword evidence="3" id="KW-1185">Reference proteome</keyword>
<dbReference type="Proteomes" id="UP001549749">
    <property type="component" value="Unassembled WGS sequence"/>
</dbReference>
<feature type="compositionally biased region" description="Low complexity" evidence="1">
    <location>
        <begin position="104"/>
        <end position="117"/>
    </location>
</feature>
<organism evidence="2 3">
    <name type="scientific">Chitinophaga defluvii</name>
    <dbReference type="NCBI Taxonomy" id="3163343"/>
    <lineage>
        <taxon>Bacteria</taxon>
        <taxon>Pseudomonadati</taxon>
        <taxon>Bacteroidota</taxon>
        <taxon>Chitinophagia</taxon>
        <taxon>Chitinophagales</taxon>
        <taxon>Chitinophagaceae</taxon>
        <taxon>Chitinophaga</taxon>
    </lineage>
</organism>
<comment type="caution">
    <text evidence="2">The sequence shown here is derived from an EMBL/GenBank/DDBJ whole genome shotgun (WGS) entry which is preliminary data.</text>
</comment>
<protein>
    <submittedName>
        <fullName evidence="2">Uncharacterized protein</fullName>
    </submittedName>
</protein>